<gene>
    <name evidence="9" type="ORF">Tsubulata_041752</name>
</gene>
<dbReference type="GO" id="GO:0042542">
    <property type="term" value="P:response to hydrogen peroxide"/>
    <property type="evidence" value="ECO:0007669"/>
    <property type="project" value="UniProtKB-ARBA"/>
</dbReference>
<feature type="region of interest" description="Disordered" evidence="7">
    <location>
        <begin position="192"/>
        <end position="226"/>
    </location>
</feature>
<dbReference type="GO" id="GO:0009751">
    <property type="term" value="P:response to salicylic acid"/>
    <property type="evidence" value="ECO:0007669"/>
    <property type="project" value="UniProtKB-ARBA"/>
</dbReference>
<accession>A0A9Q0FBS3</accession>
<comment type="similarity">
    <text evidence="6">Belongs to the WRKY group III family.</text>
</comment>
<dbReference type="GO" id="GO:0010150">
    <property type="term" value="P:leaf senescence"/>
    <property type="evidence" value="ECO:0007669"/>
    <property type="project" value="UniProtKB-ARBA"/>
</dbReference>
<comment type="subcellular location">
    <subcellularLocation>
        <location evidence="1">Nucleus</location>
    </subcellularLocation>
</comment>
<reference evidence="9" key="2">
    <citation type="journal article" date="2023" name="Plants (Basel)">
        <title>Annotation of the Turnera subulata (Passifloraceae) Draft Genome Reveals the S-Locus Evolved after the Divergence of Turneroideae from Passifloroideae in a Stepwise Manner.</title>
        <authorList>
            <person name="Henning P.M."/>
            <person name="Roalson E.H."/>
            <person name="Mir W."/>
            <person name="McCubbin A.G."/>
            <person name="Shore J.S."/>
        </authorList>
    </citation>
    <scope>NUCLEOTIDE SEQUENCE</scope>
    <source>
        <strain evidence="9">F60SS</strain>
    </source>
</reference>
<evidence type="ECO:0000259" key="8">
    <source>
        <dbReference type="PROSITE" id="PS50811"/>
    </source>
</evidence>
<keyword evidence="2" id="KW-0805">Transcription regulation</keyword>
<name>A0A9Q0FBS3_9ROSI</name>
<keyword evidence="3" id="KW-0238">DNA-binding</keyword>
<dbReference type="InterPro" id="IPR036576">
    <property type="entry name" value="WRKY_dom_sf"/>
</dbReference>
<dbReference type="GO" id="GO:0005634">
    <property type="term" value="C:nucleus"/>
    <property type="evidence" value="ECO:0007669"/>
    <property type="project" value="UniProtKB-SubCell"/>
</dbReference>
<dbReference type="GO" id="GO:0010193">
    <property type="term" value="P:response to ozone"/>
    <property type="evidence" value="ECO:0007669"/>
    <property type="project" value="UniProtKB-ARBA"/>
</dbReference>
<comment type="caution">
    <text evidence="9">The sequence shown here is derived from an EMBL/GenBank/DDBJ whole genome shotgun (WGS) entry which is preliminary data.</text>
</comment>
<evidence type="ECO:0000256" key="6">
    <source>
        <dbReference type="ARBA" id="ARBA00060850"/>
    </source>
</evidence>
<dbReference type="Proteomes" id="UP001141552">
    <property type="component" value="Unassembled WGS sequence"/>
</dbReference>
<proteinExistence type="inferred from homology"/>
<keyword evidence="5" id="KW-0539">Nucleus</keyword>
<dbReference type="Pfam" id="PF03106">
    <property type="entry name" value="WRKY"/>
    <property type="match status" value="1"/>
</dbReference>
<dbReference type="AlphaFoldDB" id="A0A9Q0FBS3"/>
<dbReference type="FunFam" id="2.20.25.80:FF:000009">
    <property type="entry name" value="WRKY transcription factor 53"/>
    <property type="match status" value="1"/>
</dbReference>
<feature type="region of interest" description="Disordered" evidence="7">
    <location>
        <begin position="78"/>
        <end position="111"/>
    </location>
</feature>
<dbReference type="OrthoDB" id="1888929at2759"/>
<feature type="compositionally biased region" description="Basic and acidic residues" evidence="7">
    <location>
        <begin position="90"/>
        <end position="104"/>
    </location>
</feature>
<evidence type="ECO:0000256" key="2">
    <source>
        <dbReference type="ARBA" id="ARBA00023015"/>
    </source>
</evidence>
<dbReference type="GO" id="GO:0000976">
    <property type="term" value="F:transcription cis-regulatory region binding"/>
    <property type="evidence" value="ECO:0007669"/>
    <property type="project" value="TreeGrafter"/>
</dbReference>
<feature type="compositionally biased region" description="Polar residues" evidence="7">
    <location>
        <begin position="78"/>
        <end position="88"/>
    </location>
</feature>
<organism evidence="9 10">
    <name type="scientific">Turnera subulata</name>
    <dbReference type="NCBI Taxonomy" id="218843"/>
    <lineage>
        <taxon>Eukaryota</taxon>
        <taxon>Viridiplantae</taxon>
        <taxon>Streptophyta</taxon>
        <taxon>Embryophyta</taxon>
        <taxon>Tracheophyta</taxon>
        <taxon>Spermatophyta</taxon>
        <taxon>Magnoliopsida</taxon>
        <taxon>eudicotyledons</taxon>
        <taxon>Gunneridae</taxon>
        <taxon>Pentapetalae</taxon>
        <taxon>rosids</taxon>
        <taxon>fabids</taxon>
        <taxon>Malpighiales</taxon>
        <taxon>Passifloraceae</taxon>
        <taxon>Turnera</taxon>
    </lineage>
</organism>
<evidence type="ECO:0000256" key="5">
    <source>
        <dbReference type="ARBA" id="ARBA00023242"/>
    </source>
</evidence>
<dbReference type="SMART" id="SM00774">
    <property type="entry name" value="WRKY"/>
    <property type="match status" value="1"/>
</dbReference>
<evidence type="ECO:0000256" key="7">
    <source>
        <dbReference type="SAM" id="MobiDB-lite"/>
    </source>
</evidence>
<evidence type="ECO:0000256" key="1">
    <source>
        <dbReference type="ARBA" id="ARBA00004123"/>
    </source>
</evidence>
<dbReference type="PANTHER" id="PTHR32096:SF133">
    <property type="entry name" value="WRKY TRANSCRIPTION FACTOR 41-RELATED"/>
    <property type="match status" value="1"/>
</dbReference>
<dbReference type="GO" id="GO:0003700">
    <property type="term" value="F:DNA-binding transcription factor activity"/>
    <property type="evidence" value="ECO:0007669"/>
    <property type="project" value="InterPro"/>
</dbReference>
<reference evidence="9" key="1">
    <citation type="submission" date="2022-02" db="EMBL/GenBank/DDBJ databases">
        <authorList>
            <person name="Henning P.M."/>
            <person name="McCubbin A.G."/>
            <person name="Shore J.S."/>
        </authorList>
    </citation>
    <scope>NUCLEOTIDE SEQUENCE</scope>
    <source>
        <strain evidence="9">F60SS</strain>
        <tissue evidence="9">Leaves</tissue>
    </source>
</reference>
<dbReference type="InterPro" id="IPR044810">
    <property type="entry name" value="WRKY_plant"/>
</dbReference>
<sequence>MEKLMESEQTTLINELTQGKELTEQLRNHLNPSSPIETRQFLIGKILSCYEKALSILSWVDSVQGPKPTTNIITTLESPHSFANSSPRSEVFDQDLKDQSPKDVLKKRKTQPRWSEQVRVCLGTGFDGPLDDGHSWRKYGQKDILGAKFPRGYYRCTHRPSQGCLATKQVQRSDEDPTIFEVTYRGRHTCTQSTSKSVINDIRPGKNKDHPRKPQQQQQEQEVKPKLSKEATFNFGGLQVKTEGLDTREEEDTFPSFSFPYAPIGDELDEENNIFKEYSMESNFLGSLSPAFVSPTASESNYFSMSPCHLNNFGAGQNVQASESDLTEIMSAPNSVTNSPIGGDFDILLDNVDFDTSFSLDNLEFFG</sequence>
<evidence type="ECO:0000256" key="4">
    <source>
        <dbReference type="ARBA" id="ARBA00023163"/>
    </source>
</evidence>
<evidence type="ECO:0000256" key="3">
    <source>
        <dbReference type="ARBA" id="ARBA00023125"/>
    </source>
</evidence>
<keyword evidence="10" id="KW-1185">Reference proteome</keyword>
<dbReference type="Gene3D" id="2.20.25.80">
    <property type="entry name" value="WRKY domain"/>
    <property type="match status" value="1"/>
</dbReference>
<dbReference type="InterPro" id="IPR003657">
    <property type="entry name" value="WRKY_dom"/>
</dbReference>
<feature type="domain" description="WRKY" evidence="8">
    <location>
        <begin position="130"/>
        <end position="188"/>
    </location>
</feature>
<evidence type="ECO:0000313" key="9">
    <source>
        <dbReference type="EMBL" id="KAJ4828619.1"/>
    </source>
</evidence>
<dbReference type="EMBL" id="JAKUCV010006128">
    <property type="protein sequence ID" value="KAJ4828619.1"/>
    <property type="molecule type" value="Genomic_DNA"/>
</dbReference>
<protein>
    <recommendedName>
        <fullName evidence="8">WRKY domain-containing protein</fullName>
    </recommendedName>
</protein>
<evidence type="ECO:0000313" key="10">
    <source>
        <dbReference type="Proteomes" id="UP001141552"/>
    </source>
</evidence>
<dbReference type="SUPFAM" id="SSF118290">
    <property type="entry name" value="WRKY DNA-binding domain"/>
    <property type="match status" value="1"/>
</dbReference>
<keyword evidence="4" id="KW-0804">Transcription</keyword>
<dbReference type="PROSITE" id="PS50811">
    <property type="entry name" value="WRKY"/>
    <property type="match status" value="1"/>
</dbReference>
<dbReference type="PANTHER" id="PTHR32096">
    <property type="entry name" value="WRKY TRANSCRIPTION FACTOR 30-RELATED-RELATED"/>
    <property type="match status" value="1"/>
</dbReference>